<dbReference type="EMBL" id="GL883014">
    <property type="protein sequence ID" value="EGG19628.1"/>
    <property type="molecule type" value="Genomic_DNA"/>
</dbReference>
<dbReference type="RefSeq" id="XP_004357922.1">
    <property type="nucleotide sequence ID" value="XM_004357865.1"/>
</dbReference>
<dbReference type="InterPro" id="IPR012312">
    <property type="entry name" value="Hemerythrin-like"/>
</dbReference>
<dbReference type="Gene3D" id="1.20.120.520">
    <property type="entry name" value="nmb1532 protein domain like"/>
    <property type="match status" value="1"/>
</dbReference>
<evidence type="ECO:0000313" key="3">
    <source>
        <dbReference type="EMBL" id="EGG19628.1"/>
    </source>
</evidence>
<accession>F4PXW8</accession>
<name>F4PXW8_CACFS</name>
<dbReference type="Proteomes" id="UP000007797">
    <property type="component" value="Unassembled WGS sequence"/>
</dbReference>
<evidence type="ECO:0000256" key="1">
    <source>
        <dbReference type="SAM" id="MobiDB-lite"/>
    </source>
</evidence>
<dbReference type="CDD" id="cd12108">
    <property type="entry name" value="Hr-like"/>
    <property type="match status" value="1"/>
</dbReference>
<reference evidence="4" key="1">
    <citation type="journal article" date="2011" name="Genome Res.">
        <title>Phylogeny-wide analysis of social amoeba genomes highlights ancient origins for complex intercellular communication.</title>
        <authorList>
            <person name="Heidel A.J."/>
            <person name="Lawal H.M."/>
            <person name="Felder M."/>
            <person name="Schilde C."/>
            <person name="Helps N.R."/>
            <person name="Tunggal B."/>
            <person name="Rivero F."/>
            <person name="John U."/>
            <person name="Schleicher M."/>
            <person name="Eichinger L."/>
            <person name="Platzer M."/>
            <person name="Noegel A.A."/>
            <person name="Schaap P."/>
            <person name="Gloeckner G."/>
        </authorList>
    </citation>
    <scope>NUCLEOTIDE SEQUENCE [LARGE SCALE GENOMIC DNA]</scope>
    <source>
        <strain evidence="4">SH3</strain>
    </source>
</reference>
<proteinExistence type="predicted"/>
<sequence length="389" mass="43184">MESTTQPEPESTVAPTTVEEQVNTESAPETTTVPETETTTSVPETTTTAPETTTTVPETTVATTVVGEDVVAAEPVEPVVVTAATTLAPEEEQQTVITTPTIVVVAQEFLDVPALRAPAGAEVSEIKTPTSSSTTTTTTTTVVERTPINCETGVDYQETFDHPNFHMAGWLWTHAVCRRLYMLIEKKINSNWTPKTNKEVKEVVRAIRACDQWLKSHHLHEDDIVWPWLAALKPETKDILDGAMTEQHHGWEDLSKELQDTLTELDTDNTLTADSDTFAPLLARLQDVHYRIVVSVMSHFVDEEKLLIPLCLTLDKSEQIKTGDLIHKRVKSEPMAKFGFCGMIDLAKNDKVVGKSINKSIPGLIRKLLPALWNKSEYKWFITALEVVQ</sequence>
<organism evidence="3 4">
    <name type="scientific">Cavenderia fasciculata</name>
    <name type="common">Slime mold</name>
    <name type="synonym">Dictyostelium fasciculatum</name>
    <dbReference type="NCBI Taxonomy" id="261658"/>
    <lineage>
        <taxon>Eukaryota</taxon>
        <taxon>Amoebozoa</taxon>
        <taxon>Evosea</taxon>
        <taxon>Eumycetozoa</taxon>
        <taxon>Dictyostelia</taxon>
        <taxon>Acytosteliales</taxon>
        <taxon>Cavenderiaceae</taxon>
        <taxon>Cavenderia</taxon>
    </lineage>
</organism>
<dbReference type="OrthoDB" id="19447at2759"/>
<dbReference type="GeneID" id="14871722"/>
<dbReference type="STRING" id="1054147.F4PXW8"/>
<protein>
    <recommendedName>
        <fullName evidence="2">Hemerythrin-like domain-containing protein</fullName>
    </recommendedName>
</protein>
<evidence type="ECO:0000313" key="4">
    <source>
        <dbReference type="Proteomes" id="UP000007797"/>
    </source>
</evidence>
<evidence type="ECO:0000259" key="2">
    <source>
        <dbReference type="Pfam" id="PF01814"/>
    </source>
</evidence>
<feature type="domain" description="Hemerythrin-like" evidence="2">
    <location>
        <begin position="174"/>
        <end position="311"/>
    </location>
</feature>
<feature type="compositionally biased region" description="Polar residues" evidence="1">
    <location>
        <begin position="1"/>
        <end position="23"/>
    </location>
</feature>
<feature type="compositionally biased region" description="Low complexity" evidence="1">
    <location>
        <begin position="24"/>
        <end position="55"/>
    </location>
</feature>
<keyword evidence="4" id="KW-1185">Reference proteome</keyword>
<feature type="region of interest" description="Disordered" evidence="1">
    <location>
        <begin position="1"/>
        <end position="55"/>
    </location>
</feature>
<dbReference type="AlphaFoldDB" id="F4PXW8"/>
<dbReference type="KEGG" id="dfa:DFA_00206"/>
<gene>
    <name evidence="3" type="ORF">DFA_00206</name>
</gene>
<dbReference type="Pfam" id="PF01814">
    <property type="entry name" value="Hemerythrin"/>
    <property type="match status" value="1"/>
</dbReference>